<feature type="domain" description="Vps52 coiled-coil" evidence="6">
    <location>
        <begin position="175"/>
        <end position="334"/>
    </location>
</feature>
<keyword evidence="5" id="KW-0333">Golgi apparatus</keyword>
<dbReference type="InterPro" id="IPR007258">
    <property type="entry name" value="Vps52"/>
</dbReference>
<dbReference type="GO" id="GO:0005829">
    <property type="term" value="C:cytosol"/>
    <property type="evidence" value="ECO:0007669"/>
    <property type="project" value="GOC"/>
</dbReference>
<feature type="domain" description="Vps52 C-terminal" evidence="7">
    <location>
        <begin position="351"/>
        <end position="697"/>
    </location>
</feature>
<comment type="similarity">
    <text evidence="2">Belongs to the VPS52 family.</text>
</comment>
<dbReference type="RefSeq" id="XP_031853928.1">
    <property type="nucleotide sequence ID" value="XM_031998037.1"/>
</dbReference>
<dbReference type="InterPro" id="IPR048361">
    <property type="entry name" value="Vps52_C"/>
</dbReference>
<reference evidence="8 9" key="1">
    <citation type="submission" date="2019-09" db="EMBL/GenBank/DDBJ databases">
        <authorList>
            <person name="Brejova B."/>
        </authorList>
    </citation>
    <scope>NUCLEOTIDE SEQUENCE [LARGE SCALE GENOMIC DNA]</scope>
</reference>
<dbReference type="GO" id="GO:0006896">
    <property type="term" value="P:Golgi to vacuole transport"/>
    <property type="evidence" value="ECO:0007669"/>
    <property type="project" value="TreeGrafter"/>
</dbReference>
<keyword evidence="9" id="KW-1185">Reference proteome</keyword>
<gene>
    <name evidence="8" type="ORF">SAPINGB_P003319</name>
</gene>
<comment type="subcellular location">
    <subcellularLocation>
        <location evidence="1">Golgi apparatus</location>
        <location evidence="1">trans-Golgi network</location>
    </subcellularLocation>
</comment>
<evidence type="ECO:0000259" key="6">
    <source>
        <dbReference type="Pfam" id="PF04129"/>
    </source>
</evidence>
<evidence type="ECO:0000256" key="1">
    <source>
        <dbReference type="ARBA" id="ARBA00004601"/>
    </source>
</evidence>
<sequence length="703" mass="80105">MIGIYSHADEQIGTNTLEDRPMELLIFVAFEIVVIPDDYQMLHYCLNLHDKSKAHGITASVPHRISRRSISRHPPTGSIESYVDVLTLLETFLGPDICENNSNSKDQEGILGLETVFIDNLFQFNCTCNFSSLYYLTNDYKNGIAFKDPQEKLKLLIDSKSSKPFFSKFDEFHHDLKFSDKNLDFLEGYLVSFYESLNSLSSDMETLEARSRSLNQKLIVFQNTEKKLAPIVEALIIPPSIVRQISDGEVSLQWLLALKYILQRHNELEIMLKERGGFVAIKAAEQQLSVISRKAVERIRDFLGSKIKALRVFGVNSQAIQKDLLMFRDLYTFLKIQHSSLAKDILKAYINTMSWYYFSYFYRYTKSLEKINIHHFQKNVLLGSDEGSKRGLLFSRSTLKDKTFMQVLMDSVNLGNRANIISSDDPSVLLAHVAENSSLNGNNHLLYYIETGFRSLNFALLDNVTVEYQFLQDFFGLKAGESVNKVFESIFQKTFSLGQAYTNDILTNDSYDAFGILICIRLCRKLEFELQHRKVPVMEDYLNLQLLNLWPKFQLVMDAHCESLHRSSSRSSLHSYISDSSTGDSNGSLGSAALVPHPLTQAFSSFLAGILTLCENEDSISEPVARSVLRLRNEFESVLTKLSTSTFCPNGHEIGKRQGSTKQEKFLYNNYFLVSTILSDLTGPLANQEKDHFKLLTQAYEPN</sequence>
<dbReference type="GO" id="GO:0032456">
    <property type="term" value="P:endocytic recycling"/>
    <property type="evidence" value="ECO:0007669"/>
    <property type="project" value="TreeGrafter"/>
</dbReference>
<accession>A0A5E8BPT6</accession>
<dbReference type="PANTHER" id="PTHR14190">
    <property type="entry name" value="SUPPRESSOR OF ACTIN MUTATIONS 2/VACUOLAR PROTEIN SORTING 52"/>
    <property type="match status" value="1"/>
</dbReference>
<proteinExistence type="inferred from homology"/>
<keyword evidence="3" id="KW-0813">Transport</keyword>
<evidence type="ECO:0000259" key="7">
    <source>
        <dbReference type="Pfam" id="PF20655"/>
    </source>
</evidence>
<protein>
    <submittedName>
        <fullName evidence="8">Uncharacterized protein</fullName>
    </submittedName>
</protein>
<dbReference type="PANTHER" id="PTHR14190:SF7">
    <property type="entry name" value="VACUOLAR PROTEIN SORTING-ASSOCIATED PROTEIN 52 HOMOLOG"/>
    <property type="match status" value="1"/>
</dbReference>
<keyword evidence="4" id="KW-0653">Protein transport</keyword>
<evidence type="ECO:0000256" key="2">
    <source>
        <dbReference type="ARBA" id="ARBA00008180"/>
    </source>
</evidence>
<evidence type="ECO:0000313" key="9">
    <source>
        <dbReference type="Proteomes" id="UP000398389"/>
    </source>
</evidence>
<dbReference type="InterPro" id="IPR048319">
    <property type="entry name" value="Vps52_CC"/>
</dbReference>
<dbReference type="GO" id="GO:0015031">
    <property type="term" value="P:protein transport"/>
    <property type="evidence" value="ECO:0007669"/>
    <property type="project" value="UniProtKB-KW"/>
</dbReference>
<name>A0A5E8BPT6_9ASCO</name>
<evidence type="ECO:0000256" key="5">
    <source>
        <dbReference type="ARBA" id="ARBA00023034"/>
    </source>
</evidence>
<evidence type="ECO:0000313" key="8">
    <source>
        <dbReference type="EMBL" id="VVT52931.1"/>
    </source>
</evidence>
<dbReference type="GO" id="GO:0000938">
    <property type="term" value="C:GARP complex"/>
    <property type="evidence" value="ECO:0007669"/>
    <property type="project" value="TreeGrafter"/>
</dbReference>
<evidence type="ECO:0000256" key="4">
    <source>
        <dbReference type="ARBA" id="ARBA00022927"/>
    </source>
</evidence>
<dbReference type="GO" id="GO:0019905">
    <property type="term" value="F:syntaxin binding"/>
    <property type="evidence" value="ECO:0007669"/>
    <property type="project" value="TreeGrafter"/>
</dbReference>
<dbReference type="GeneID" id="43582137"/>
<dbReference type="GO" id="GO:0042147">
    <property type="term" value="P:retrograde transport, endosome to Golgi"/>
    <property type="evidence" value="ECO:0007669"/>
    <property type="project" value="TreeGrafter"/>
</dbReference>
<dbReference type="AlphaFoldDB" id="A0A5E8BPT6"/>
<dbReference type="Pfam" id="PF20655">
    <property type="entry name" value="Vps52_C"/>
    <property type="match status" value="1"/>
</dbReference>
<dbReference type="OrthoDB" id="19482at2759"/>
<dbReference type="Pfam" id="PF04129">
    <property type="entry name" value="Vps52_CC"/>
    <property type="match status" value="1"/>
</dbReference>
<organism evidence="8 9">
    <name type="scientific">Magnusiomyces paraingens</name>
    <dbReference type="NCBI Taxonomy" id="2606893"/>
    <lineage>
        <taxon>Eukaryota</taxon>
        <taxon>Fungi</taxon>
        <taxon>Dikarya</taxon>
        <taxon>Ascomycota</taxon>
        <taxon>Saccharomycotina</taxon>
        <taxon>Dipodascomycetes</taxon>
        <taxon>Dipodascales</taxon>
        <taxon>Dipodascaceae</taxon>
        <taxon>Magnusiomyces</taxon>
    </lineage>
</organism>
<evidence type="ECO:0000256" key="3">
    <source>
        <dbReference type="ARBA" id="ARBA00022448"/>
    </source>
</evidence>
<dbReference type="Proteomes" id="UP000398389">
    <property type="component" value="Unassembled WGS sequence"/>
</dbReference>
<dbReference type="EMBL" id="CABVLU010000003">
    <property type="protein sequence ID" value="VVT52931.1"/>
    <property type="molecule type" value="Genomic_DNA"/>
</dbReference>